<dbReference type="EMBL" id="CP080507">
    <property type="protein sequence ID" value="QYM79698.1"/>
    <property type="molecule type" value="Genomic_DNA"/>
</dbReference>
<evidence type="ECO:0000313" key="3">
    <source>
        <dbReference type="Proteomes" id="UP000825051"/>
    </source>
</evidence>
<feature type="transmembrane region" description="Helical" evidence="1">
    <location>
        <begin position="447"/>
        <end position="467"/>
    </location>
</feature>
<keyword evidence="1" id="KW-1133">Transmembrane helix</keyword>
<feature type="transmembrane region" description="Helical" evidence="1">
    <location>
        <begin position="330"/>
        <end position="349"/>
    </location>
</feature>
<reference evidence="2" key="1">
    <citation type="submission" date="2021-08" db="EMBL/GenBank/DDBJ databases">
        <title>Genome of a novel bacterium of the phylum Verrucomicrobia, Oleiharenicola sp. KSB-15.</title>
        <authorList>
            <person name="Chung J.-H."/>
            <person name="Ahn J.-H."/>
            <person name="Yoon Y."/>
            <person name="Kim D.-Y."/>
            <person name="An S.-H."/>
            <person name="Park I."/>
            <person name="Yeon J."/>
        </authorList>
    </citation>
    <scope>NUCLEOTIDE SEQUENCE</scope>
    <source>
        <strain evidence="2">KSB-15</strain>
    </source>
</reference>
<feature type="transmembrane region" description="Helical" evidence="1">
    <location>
        <begin position="302"/>
        <end position="324"/>
    </location>
</feature>
<organism evidence="2 3">
    <name type="scientific">Horticoccus luteus</name>
    <dbReference type="NCBI Taxonomy" id="2862869"/>
    <lineage>
        <taxon>Bacteria</taxon>
        <taxon>Pseudomonadati</taxon>
        <taxon>Verrucomicrobiota</taxon>
        <taxon>Opitutia</taxon>
        <taxon>Opitutales</taxon>
        <taxon>Opitutaceae</taxon>
        <taxon>Horticoccus</taxon>
    </lineage>
</organism>
<keyword evidence="1" id="KW-0812">Transmembrane</keyword>
<keyword evidence="3" id="KW-1185">Reference proteome</keyword>
<proteinExistence type="predicted"/>
<name>A0A8F9TXS0_9BACT</name>
<feature type="transmembrane region" description="Helical" evidence="1">
    <location>
        <begin position="161"/>
        <end position="179"/>
    </location>
</feature>
<dbReference type="Proteomes" id="UP000825051">
    <property type="component" value="Chromosome"/>
</dbReference>
<gene>
    <name evidence="2" type="ORF">K0B96_03505</name>
</gene>
<evidence type="ECO:0000256" key="1">
    <source>
        <dbReference type="SAM" id="Phobius"/>
    </source>
</evidence>
<dbReference type="AlphaFoldDB" id="A0A8F9TXS0"/>
<feature type="transmembrane region" description="Helical" evidence="1">
    <location>
        <begin position="479"/>
        <end position="497"/>
    </location>
</feature>
<sequence length="501" mass="55186">MSSPAAGAHRVEEHFSLPLFLLTVAASFAALSALLYFAVPADIWHTQLSAGLGRFAAVFALVSLFNCFMEFVFHRYVLHKPVVPFLSRFYKQHTLHHTLTRIGRRRTPGGRDVPFVENIYPILEPEQGEASFFPWYTFAVFAALVTPLLALAQWLAPAFPWFFGGYAALATSLLLYELFHAIEHWSFERWAPLIEHRHLGWFWRKVYSFHLRHHAVIDCNEAISGFFTLPVADLLLGTFILPKTLYADGAEWTPAEFASPRPCALIRWCDAQSDALIHRRRAAAQAAVAPVYSRGERLAQSLSLGTGLLASIAALVLATTFAALRDSSPGVLVGAILFGSALVFGYSAFLNFRRVRASRVRAPFSRRHHVAIFLLIAATATPFFFKIGGAWGWSLFGVVWGVCLAGALLRLFFAQRLKIISRVAYVLVGILACVALKPLVATLPGGGLGLLFGGLACYLAGIAFHVWPGLRYHQTARQLFALGGTACHLLAILLFVLPPAA</sequence>
<keyword evidence="1" id="KW-0472">Membrane</keyword>
<feature type="transmembrane region" description="Helical" evidence="1">
    <location>
        <begin position="369"/>
        <end position="385"/>
    </location>
</feature>
<feature type="transmembrane region" description="Helical" evidence="1">
    <location>
        <begin position="19"/>
        <end position="39"/>
    </location>
</feature>
<feature type="transmembrane region" description="Helical" evidence="1">
    <location>
        <begin position="133"/>
        <end position="155"/>
    </location>
</feature>
<evidence type="ECO:0000313" key="2">
    <source>
        <dbReference type="EMBL" id="QYM79698.1"/>
    </source>
</evidence>
<accession>A0A8F9TXS0</accession>
<feature type="transmembrane region" description="Helical" evidence="1">
    <location>
        <begin position="391"/>
        <end position="411"/>
    </location>
</feature>
<feature type="transmembrane region" description="Helical" evidence="1">
    <location>
        <begin position="51"/>
        <end position="73"/>
    </location>
</feature>
<dbReference type="RefSeq" id="WP_220163906.1">
    <property type="nucleotide sequence ID" value="NZ_CP080507.1"/>
</dbReference>
<dbReference type="KEGG" id="ole:K0B96_03505"/>
<protein>
    <submittedName>
        <fullName evidence="2">Hemolysin III family protein</fullName>
    </submittedName>
</protein>
<feature type="transmembrane region" description="Helical" evidence="1">
    <location>
        <begin position="423"/>
        <end position="441"/>
    </location>
</feature>